<dbReference type="Proteomes" id="UP000314285">
    <property type="component" value="Unassembled WGS sequence"/>
</dbReference>
<proteinExistence type="predicted"/>
<keyword evidence="1" id="KW-1133">Transmembrane helix</keyword>
<reference evidence="2 3" key="1">
    <citation type="submission" date="2019-06" db="EMBL/GenBank/DDBJ databases">
        <title>Genome of Acinetobacter radioresistens APH1, a phenol degrading strain.</title>
        <authorList>
            <person name="Liu Y."/>
        </authorList>
    </citation>
    <scope>NUCLEOTIDE SEQUENCE [LARGE SCALE GENOMIC DNA]</scope>
    <source>
        <strain evidence="2 3">APH1</strain>
    </source>
</reference>
<dbReference type="AlphaFoldDB" id="A0A8H2JWW5"/>
<accession>A0A8H2JWW5</accession>
<dbReference type="EMBL" id="VFBM01000019">
    <property type="protein sequence ID" value="TNX86018.1"/>
    <property type="molecule type" value="Genomic_DNA"/>
</dbReference>
<dbReference type="RefSeq" id="WP_005026758.1">
    <property type="nucleotide sequence ID" value="NZ_CP027365.1"/>
</dbReference>
<evidence type="ECO:0000313" key="2">
    <source>
        <dbReference type="EMBL" id="TNX86018.1"/>
    </source>
</evidence>
<feature type="transmembrane region" description="Helical" evidence="1">
    <location>
        <begin position="121"/>
        <end position="140"/>
    </location>
</feature>
<keyword evidence="1" id="KW-0472">Membrane</keyword>
<gene>
    <name evidence="2" type="ORF">FHY67_14305</name>
</gene>
<name>A0A8H2JWW5_ACIRA</name>
<protein>
    <submittedName>
        <fullName evidence="2">Uncharacterized protein</fullName>
    </submittedName>
</protein>
<evidence type="ECO:0000256" key="1">
    <source>
        <dbReference type="SAM" id="Phobius"/>
    </source>
</evidence>
<evidence type="ECO:0000313" key="3">
    <source>
        <dbReference type="Proteomes" id="UP000314285"/>
    </source>
</evidence>
<organism evidence="2 3">
    <name type="scientific">Acinetobacter radioresistens</name>
    <dbReference type="NCBI Taxonomy" id="40216"/>
    <lineage>
        <taxon>Bacteria</taxon>
        <taxon>Pseudomonadati</taxon>
        <taxon>Pseudomonadota</taxon>
        <taxon>Gammaproteobacteria</taxon>
        <taxon>Moraxellales</taxon>
        <taxon>Moraxellaceae</taxon>
        <taxon>Acinetobacter</taxon>
    </lineage>
</organism>
<keyword evidence="1" id="KW-0812">Transmembrane</keyword>
<sequence>MQKGLAGELFGVNIYLPISRIEVKALIQAKNALAEYLVRDKYKSLYEVHLQLDRQIHVFAHRLEREEAARFYRFFLEEVTNSNSKKLELNPNYTFSKAIPSYGFEFKSQYNIRVDSLLKNYLGCILSSLICIIFLLYSAIVNFNF</sequence>
<comment type="caution">
    <text evidence="2">The sequence shown here is derived from an EMBL/GenBank/DDBJ whole genome shotgun (WGS) entry which is preliminary data.</text>
</comment>